<dbReference type="KEGG" id="tva:4746064"/>
<dbReference type="AlphaFoldDB" id="A2G369"/>
<dbReference type="InParanoid" id="A2G369"/>
<protein>
    <submittedName>
        <fullName evidence="2">Uncharacterized protein</fullName>
    </submittedName>
</protein>
<accession>A2G369</accession>
<dbReference type="Proteomes" id="UP000001542">
    <property type="component" value="Unassembled WGS sequence"/>
</dbReference>
<keyword evidence="1" id="KW-0175">Coiled coil</keyword>
<dbReference type="VEuPathDB" id="TrichDB:TVAG_050680"/>
<evidence type="ECO:0000313" key="3">
    <source>
        <dbReference type="Proteomes" id="UP000001542"/>
    </source>
</evidence>
<evidence type="ECO:0000256" key="1">
    <source>
        <dbReference type="SAM" id="Coils"/>
    </source>
</evidence>
<feature type="coiled-coil region" evidence="1">
    <location>
        <begin position="37"/>
        <end position="64"/>
    </location>
</feature>
<reference evidence="2" key="2">
    <citation type="journal article" date="2007" name="Science">
        <title>Draft genome sequence of the sexually transmitted pathogen Trichomonas vaginalis.</title>
        <authorList>
            <person name="Carlton J.M."/>
            <person name="Hirt R.P."/>
            <person name="Silva J.C."/>
            <person name="Delcher A.L."/>
            <person name="Schatz M."/>
            <person name="Zhao Q."/>
            <person name="Wortman J.R."/>
            <person name="Bidwell S.L."/>
            <person name="Alsmark U.C.M."/>
            <person name="Besteiro S."/>
            <person name="Sicheritz-Ponten T."/>
            <person name="Noel C.J."/>
            <person name="Dacks J.B."/>
            <person name="Foster P.G."/>
            <person name="Simillion C."/>
            <person name="Van de Peer Y."/>
            <person name="Miranda-Saavedra D."/>
            <person name="Barton G.J."/>
            <person name="Westrop G.D."/>
            <person name="Mueller S."/>
            <person name="Dessi D."/>
            <person name="Fiori P.L."/>
            <person name="Ren Q."/>
            <person name="Paulsen I."/>
            <person name="Zhang H."/>
            <person name="Bastida-Corcuera F.D."/>
            <person name="Simoes-Barbosa A."/>
            <person name="Brown M.T."/>
            <person name="Hayes R.D."/>
            <person name="Mukherjee M."/>
            <person name="Okumura C.Y."/>
            <person name="Schneider R."/>
            <person name="Smith A.J."/>
            <person name="Vanacova S."/>
            <person name="Villalvazo M."/>
            <person name="Haas B.J."/>
            <person name="Pertea M."/>
            <person name="Feldblyum T.V."/>
            <person name="Utterback T.R."/>
            <person name="Shu C.L."/>
            <person name="Osoegawa K."/>
            <person name="de Jong P.J."/>
            <person name="Hrdy I."/>
            <person name="Horvathova L."/>
            <person name="Zubacova Z."/>
            <person name="Dolezal P."/>
            <person name="Malik S.B."/>
            <person name="Logsdon J.M. Jr."/>
            <person name="Henze K."/>
            <person name="Gupta A."/>
            <person name="Wang C.C."/>
            <person name="Dunne R.L."/>
            <person name="Upcroft J.A."/>
            <person name="Upcroft P."/>
            <person name="White O."/>
            <person name="Salzberg S.L."/>
            <person name="Tang P."/>
            <person name="Chiu C.-H."/>
            <person name="Lee Y.-S."/>
            <person name="Embley T.M."/>
            <person name="Coombs G.H."/>
            <person name="Mottram J.C."/>
            <person name="Tachezy J."/>
            <person name="Fraser-Liggett C.M."/>
            <person name="Johnson P.J."/>
        </authorList>
    </citation>
    <scope>NUCLEOTIDE SEQUENCE [LARGE SCALE GENOMIC DNA]</scope>
    <source>
        <strain evidence="2">G3</strain>
    </source>
</reference>
<evidence type="ECO:0000313" key="2">
    <source>
        <dbReference type="EMBL" id="EAX88406.1"/>
    </source>
</evidence>
<gene>
    <name evidence="2" type="ORF">TVAG_050680</name>
</gene>
<dbReference type="RefSeq" id="XP_001301336.1">
    <property type="nucleotide sequence ID" value="XM_001301335.1"/>
</dbReference>
<reference evidence="2" key="1">
    <citation type="submission" date="2006-10" db="EMBL/GenBank/DDBJ databases">
        <authorList>
            <person name="Amadeo P."/>
            <person name="Zhao Q."/>
            <person name="Wortman J."/>
            <person name="Fraser-Liggett C."/>
            <person name="Carlton J."/>
        </authorList>
    </citation>
    <scope>NUCLEOTIDE SEQUENCE</scope>
    <source>
        <strain evidence="2">G3</strain>
    </source>
</reference>
<organism evidence="2 3">
    <name type="scientific">Trichomonas vaginalis (strain ATCC PRA-98 / G3)</name>
    <dbReference type="NCBI Taxonomy" id="412133"/>
    <lineage>
        <taxon>Eukaryota</taxon>
        <taxon>Metamonada</taxon>
        <taxon>Parabasalia</taxon>
        <taxon>Trichomonadida</taxon>
        <taxon>Trichomonadidae</taxon>
        <taxon>Trichomonas</taxon>
    </lineage>
</organism>
<dbReference type="EMBL" id="DS114313">
    <property type="protein sequence ID" value="EAX88406.1"/>
    <property type="molecule type" value="Genomic_DNA"/>
</dbReference>
<sequence length="1196" mass="139245">MMYDQEISIAFSLPIVLYNTIFCDNKYELADFDLVTDEKIKKNYNEYNKKLEKFRADMKRYMITKEKEDAKKFVKMYHVNYGWLPGFDNSPSEYLRRITENKRTSIQKSWMEFRRKMKYVRYYTYDPKKPVYPEKSNLFTRRSNKCDLAIPEKTFKKLESIIENTNIYTYSKNKISSHIKSNMFEKTIKIDIDGLILTLYEFNLSENIYYISLPEKQSWEYRCVKSVFNHRMIFDERKKKRENVRNLNPVTEVAKEMLDNMITTGKDILGVQYDVRLNNDHEETRKKVARKKMKELTKAITNLLRNTESTVLTNFKRYICEEDVSYLRKGYTMLNIEEVLINDALFVTNERNNDDDSVDIVMYIQKGKEGKRGEARKVINEQDAIAETLDNYDRIVVKIFNDSNGKLPDSVTAELMEKLSIVELYSITQILLLLNPFINICYSDSQNEASDDYVLPESPKAPNVEPDEDNEFKPVFERLSIPKMYVNLMSELGQKLAARMKSFLQINLINKKNKGSTELLNTLNDIVDKLTSIYTTSSTTSSDEMKDIIRKMVYLVFSITKRCAANNYESILVTLSEYYDRGTINKIKDYIRNDQNTDVDKVLTMILFLIVNTSDPKEIIHTALDHNNAFDEFVNANHDLILKSEFLYISYAVNDEFKLNNGIDLRNVDEELNARYNNDVIKNISDNFGNDGKINGEYVPRVLTFNESVTTNSQQQKEKEQFAMLNEYNLVRNIPVGNGLCQKSSPFVIGRFIFDIEDIPRDANHSWEDSRNYMIQLISVLSFYNYPFSDNDSISNRCLFAEKLSKGFVLTNNTASLHGLSYHCYLPAICQYSVFKEFLSLRFINHLRGDPAIEEDEEINKKFNYTGGLLPDENVFKFLDPLIYMDNLINMRLMYYGKGSMIFDKRIVSKYAVNRQTYVSAADLHYVACEDQTKKILSKLHDFVYCDTERGKIGLGNSMTDELYNDLVGNTAGRQNRMKTFDEVINLFGEIVLLHLRDETSDNIQNIINQIKSLIQREVSSKRLYDKANLVKKSTTRLLYNLIYNYVSDACKTDYVDEPRLLVSYAGNNYHSFYKVGNDLTNMMKSNGDFYDKVRRAVGQTLINNRNDVDRVQLPVWCGSISPNDQSSIILDDNNINKSKTYFNDEEIVEPLKSALIDGIVDKTISDSELLKSLEKHVEKVLPIIERNVDAAFDRQ</sequence>
<name>A2G369_TRIV3</name>
<dbReference type="VEuPathDB" id="TrichDB:TVAGG3_1058450"/>
<keyword evidence="3" id="KW-1185">Reference proteome</keyword>
<feature type="coiled-coil region" evidence="1">
    <location>
        <begin position="279"/>
        <end position="306"/>
    </location>
</feature>
<proteinExistence type="predicted"/>